<accession>A0A9X3SGL3</accession>
<organism evidence="7 8">
    <name type="scientific">Streptomonospora mangrovi</name>
    <dbReference type="NCBI Taxonomy" id="2883123"/>
    <lineage>
        <taxon>Bacteria</taxon>
        <taxon>Bacillati</taxon>
        <taxon>Actinomycetota</taxon>
        <taxon>Actinomycetes</taxon>
        <taxon>Streptosporangiales</taxon>
        <taxon>Nocardiopsidaceae</taxon>
        <taxon>Streptomonospora</taxon>
    </lineage>
</organism>
<evidence type="ECO:0000259" key="5">
    <source>
        <dbReference type="PROSITE" id="PS50995"/>
    </source>
</evidence>
<dbReference type="PROSITE" id="PS50995">
    <property type="entry name" value="HTH_MARR_2"/>
    <property type="match status" value="1"/>
</dbReference>
<dbReference type="InterPro" id="IPR016181">
    <property type="entry name" value="Acyl_CoA_acyltransferase"/>
</dbReference>
<dbReference type="RefSeq" id="WP_270075192.1">
    <property type="nucleotide sequence ID" value="NZ_JAJAQC010000093.1"/>
</dbReference>
<dbReference type="InterPro" id="IPR050769">
    <property type="entry name" value="NAT_camello-type"/>
</dbReference>
<dbReference type="PROSITE" id="PS51186">
    <property type="entry name" value="GNAT"/>
    <property type="match status" value="1"/>
</dbReference>
<dbReference type="GO" id="GO:0003700">
    <property type="term" value="F:DNA-binding transcription factor activity"/>
    <property type="evidence" value="ECO:0007669"/>
    <property type="project" value="InterPro"/>
</dbReference>
<dbReference type="SUPFAM" id="SSF55729">
    <property type="entry name" value="Acyl-CoA N-acyltransferases (Nat)"/>
    <property type="match status" value="1"/>
</dbReference>
<evidence type="ECO:0000256" key="3">
    <source>
        <dbReference type="ARBA" id="ARBA00023125"/>
    </source>
</evidence>
<dbReference type="InterPro" id="IPR000182">
    <property type="entry name" value="GNAT_dom"/>
</dbReference>
<feature type="domain" description="N-acetyltransferase" evidence="6">
    <location>
        <begin position="164"/>
        <end position="320"/>
    </location>
</feature>
<evidence type="ECO:0000313" key="7">
    <source>
        <dbReference type="EMBL" id="MDA0567958.1"/>
    </source>
</evidence>
<dbReference type="Gene3D" id="3.40.630.30">
    <property type="match status" value="1"/>
</dbReference>
<evidence type="ECO:0000259" key="6">
    <source>
        <dbReference type="PROSITE" id="PS51186"/>
    </source>
</evidence>
<keyword evidence="1" id="KW-0808">Transferase</keyword>
<comment type="caution">
    <text evidence="7">The sequence shown here is derived from an EMBL/GenBank/DDBJ whole genome shotgun (WGS) entry which is preliminary data.</text>
</comment>
<dbReference type="EMBL" id="JAJAQC010000093">
    <property type="protein sequence ID" value="MDA0567958.1"/>
    <property type="molecule type" value="Genomic_DNA"/>
</dbReference>
<dbReference type="GO" id="GO:0008080">
    <property type="term" value="F:N-acetyltransferase activity"/>
    <property type="evidence" value="ECO:0007669"/>
    <property type="project" value="InterPro"/>
</dbReference>
<dbReference type="InterPro" id="IPR000835">
    <property type="entry name" value="HTH_MarR-typ"/>
</dbReference>
<keyword evidence="4" id="KW-0804">Transcription</keyword>
<dbReference type="Gene3D" id="1.10.10.10">
    <property type="entry name" value="Winged helix-like DNA-binding domain superfamily/Winged helix DNA-binding domain"/>
    <property type="match status" value="1"/>
</dbReference>
<reference evidence="7" key="1">
    <citation type="submission" date="2021-10" db="EMBL/GenBank/DDBJ databases">
        <title>Streptomonospora sp. nov., isolated from mangrove soil.</title>
        <authorList>
            <person name="Chen X."/>
            <person name="Ge X."/>
            <person name="Liu W."/>
        </authorList>
    </citation>
    <scope>NUCLEOTIDE SEQUENCE</scope>
    <source>
        <strain evidence="7">S1-112</strain>
    </source>
</reference>
<dbReference type="Pfam" id="PF00583">
    <property type="entry name" value="Acetyltransf_1"/>
    <property type="match status" value="1"/>
</dbReference>
<dbReference type="CDD" id="cd00090">
    <property type="entry name" value="HTH_ARSR"/>
    <property type="match status" value="1"/>
</dbReference>
<dbReference type="SUPFAM" id="SSF46785">
    <property type="entry name" value="Winged helix' DNA-binding domain"/>
    <property type="match status" value="1"/>
</dbReference>
<evidence type="ECO:0000256" key="1">
    <source>
        <dbReference type="ARBA" id="ARBA00022679"/>
    </source>
</evidence>
<dbReference type="SMART" id="SM00347">
    <property type="entry name" value="HTH_MARR"/>
    <property type="match status" value="1"/>
</dbReference>
<evidence type="ECO:0000313" key="8">
    <source>
        <dbReference type="Proteomes" id="UP001140076"/>
    </source>
</evidence>
<feature type="domain" description="HTH marR-type" evidence="5">
    <location>
        <begin position="1"/>
        <end position="145"/>
    </location>
</feature>
<keyword evidence="8" id="KW-1185">Reference proteome</keyword>
<dbReference type="GO" id="GO:0003677">
    <property type="term" value="F:DNA binding"/>
    <property type="evidence" value="ECO:0007669"/>
    <property type="project" value="UniProtKB-KW"/>
</dbReference>
<dbReference type="PANTHER" id="PTHR13947:SF37">
    <property type="entry name" value="LD18367P"/>
    <property type="match status" value="1"/>
</dbReference>
<dbReference type="CDD" id="cd04301">
    <property type="entry name" value="NAT_SF"/>
    <property type="match status" value="1"/>
</dbReference>
<dbReference type="Pfam" id="PF01047">
    <property type="entry name" value="MarR"/>
    <property type="match status" value="1"/>
</dbReference>
<sequence length="320" mass="35083">MGTTAAPRVPVEDVAAIRAFNRFFTRRVGVLRPTLLGSPWSLTEGRILYELRRRGRTEALALRRDLDMDPGQLSRVLSRLERNGLVARSPSPDDGRRQVVELTGEGMRAAALLDDRSNAQIEELVAHLAPPDRQRLVTALATARHLLDAPPARRAGGAAPPPRVLLRAPRPGDLGWVVERHGALYHAEYGWDRTFEASVARIVADFGAGSDPDAEALWIAELDGERVGCVACVREDAATARLRLLFVEPSARGLGIGARLVDTCMAFAREAGYRRMTLSTVSVLHSALRIYRAAGFRLTRSAPARLYGTDLEPQDWGTDL</sequence>
<protein>
    <submittedName>
        <fullName evidence="7">Bifunctional helix-turn-helix transcriptional regulator/GNAT family N-acetyltransferase</fullName>
    </submittedName>
</protein>
<name>A0A9X3SGL3_9ACTN</name>
<dbReference type="InterPro" id="IPR036388">
    <property type="entry name" value="WH-like_DNA-bd_sf"/>
</dbReference>
<keyword evidence="2" id="KW-0805">Transcription regulation</keyword>
<dbReference type="InterPro" id="IPR036390">
    <property type="entry name" value="WH_DNA-bd_sf"/>
</dbReference>
<gene>
    <name evidence="7" type="ORF">LG943_27095</name>
</gene>
<evidence type="ECO:0000256" key="2">
    <source>
        <dbReference type="ARBA" id="ARBA00023015"/>
    </source>
</evidence>
<keyword evidence="3" id="KW-0238">DNA-binding</keyword>
<dbReference type="InterPro" id="IPR011991">
    <property type="entry name" value="ArsR-like_HTH"/>
</dbReference>
<dbReference type="InterPro" id="IPR023187">
    <property type="entry name" value="Tscrpt_reg_MarR-type_CS"/>
</dbReference>
<evidence type="ECO:0000256" key="4">
    <source>
        <dbReference type="ARBA" id="ARBA00023163"/>
    </source>
</evidence>
<proteinExistence type="predicted"/>
<dbReference type="Proteomes" id="UP001140076">
    <property type="component" value="Unassembled WGS sequence"/>
</dbReference>
<dbReference type="PANTHER" id="PTHR13947">
    <property type="entry name" value="GNAT FAMILY N-ACETYLTRANSFERASE"/>
    <property type="match status" value="1"/>
</dbReference>
<dbReference type="PROSITE" id="PS01117">
    <property type="entry name" value="HTH_MARR_1"/>
    <property type="match status" value="1"/>
</dbReference>
<dbReference type="AlphaFoldDB" id="A0A9X3SGL3"/>